<feature type="signal peptide" evidence="2">
    <location>
        <begin position="1"/>
        <end position="23"/>
    </location>
</feature>
<dbReference type="OrthoDB" id="357294at2"/>
<dbReference type="STRING" id="237069.SAMN05216498_0682"/>
<evidence type="ECO:0000313" key="3">
    <source>
        <dbReference type="EMBL" id="SDM81957.1"/>
    </source>
</evidence>
<dbReference type="Pfam" id="PF01963">
    <property type="entry name" value="TraB_PrgY_gumN"/>
    <property type="match status" value="1"/>
</dbReference>
<dbReference type="PANTHER" id="PTHR40590">
    <property type="entry name" value="CYTOPLASMIC PROTEIN-RELATED"/>
    <property type="match status" value="1"/>
</dbReference>
<gene>
    <name evidence="3" type="ORF">SAMN05216498_0682</name>
</gene>
<dbReference type="AlphaFoldDB" id="A0A1G9WCC8"/>
<accession>A0A1G9WCC8</accession>
<name>A0A1G9WCC8_9BACI</name>
<feature type="chain" id="PRO_5038397425" description="TraB family protein" evidence="2">
    <location>
        <begin position="24"/>
        <end position="336"/>
    </location>
</feature>
<dbReference type="InterPro" id="IPR047111">
    <property type="entry name" value="YbaP-like"/>
</dbReference>
<keyword evidence="2" id="KW-0732">Signal</keyword>
<proteinExistence type="predicted"/>
<dbReference type="EMBL" id="FNIG01000001">
    <property type="protein sequence ID" value="SDM81957.1"/>
    <property type="molecule type" value="Genomic_DNA"/>
</dbReference>
<dbReference type="RefSeq" id="WP_143001379.1">
    <property type="nucleotide sequence ID" value="NZ_BJVZ01000003.1"/>
</dbReference>
<evidence type="ECO:0000256" key="2">
    <source>
        <dbReference type="SAM" id="SignalP"/>
    </source>
</evidence>
<sequence length="336" mass="38426">MLKKNMLKSLAIFFLLMFLMACTSEEETPEETVPEDVEQEESVDEENSETEEEAEEEPVGREDGPGGFLWKVEDEDTTVYLQGTIHVAPRDLYPLHTKVEQAYEEADVVVPEIDMNNIDLGKAMELYTELGEYQDGTTIQDHISPELYSELEATLSNYNIDPNMVKTYKPWYLSNTIQQLMVQELGYTYGVDQYFLNKAGLDGKEIVALETMEEQLDVLANAATEEYQVEMLEEMLVSTETYQDDLDEMLDIYREGDVEGLLGTMVTESEEGDEDAEAYLTALNDERNYNMADQIMTFLEEEEKTYFVIVGALHLTLEPHIGSILEENGYEVEHVH</sequence>
<dbReference type="CDD" id="cd14789">
    <property type="entry name" value="Tiki"/>
    <property type="match status" value="1"/>
</dbReference>
<dbReference type="PROSITE" id="PS51257">
    <property type="entry name" value="PROKAR_LIPOPROTEIN"/>
    <property type="match status" value="1"/>
</dbReference>
<keyword evidence="4" id="KW-1185">Reference proteome</keyword>
<evidence type="ECO:0000313" key="4">
    <source>
        <dbReference type="Proteomes" id="UP000199334"/>
    </source>
</evidence>
<evidence type="ECO:0008006" key="5">
    <source>
        <dbReference type="Google" id="ProtNLM"/>
    </source>
</evidence>
<feature type="region of interest" description="Disordered" evidence="1">
    <location>
        <begin position="26"/>
        <end position="67"/>
    </location>
</feature>
<feature type="compositionally biased region" description="Acidic residues" evidence="1">
    <location>
        <begin position="26"/>
        <end position="57"/>
    </location>
</feature>
<dbReference type="Proteomes" id="UP000199334">
    <property type="component" value="Unassembled WGS sequence"/>
</dbReference>
<organism evidence="3 4">
    <name type="scientific">Tenuibacillus multivorans</name>
    <dbReference type="NCBI Taxonomy" id="237069"/>
    <lineage>
        <taxon>Bacteria</taxon>
        <taxon>Bacillati</taxon>
        <taxon>Bacillota</taxon>
        <taxon>Bacilli</taxon>
        <taxon>Bacillales</taxon>
        <taxon>Bacillaceae</taxon>
        <taxon>Tenuibacillus</taxon>
    </lineage>
</organism>
<reference evidence="3 4" key="1">
    <citation type="submission" date="2016-10" db="EMBL/GenBank/DDBJ databases">
        <authorList>
            <person name="de Groot N.N."/>
        </authorList>
    </citation>
    <scope>NUCLEOTIDE SEQUENCE [LARGE SCALE GENOMIC DNA]</scope>
    <source>
        <strain evidence="3 4">CGMCC 1.3442</strain>
    </source>
</reference>
<dbReference type="InterPro" id="IPR002816">
    <property type="entry name" value="TraB/PrgY/GumN_fam"/>
</dbReference>
<protein>
    <recommendedName>
        <fullName evidence="5">TraB family protein</fullName>
    </recommendedName>
</protein>
<dbReference type="PANTHER" id="PTHR40590:SF1">
    <property type="entry name" value="CYTOPLASMIC PROTEIN"/>
    <property type="match status" value="1"/>
</dbReference>
<evidence type="ECO:0000256" key="1">
    <source>
        <dbReference type="SAM" id="MobiDB-lite"/>
    </source>
</evidence>